<comment type="caution">
    <text evidence="1">The sequence shown here is derived from an EMBL/GenBank/DDBJ whole genome shotgun (WGS) entry which is preliminary data.</text>
</comment>
<dbReference type="AlphaFoldDB" id="A0A4Z2HFI4"/>
<keyword evidence="2" id="KW-1185">Reference proteome</keyword>
<name>A0A4Z2HFI4_9TELE</name>
<dbReference type="Proteomes" id="UP000314294">
    <property type="component" value="Unassembled WGS sequence"/>
</dbReference>
<organism evidence="1 2">
    <name type="scientific">Liparis tanakae</name>
    <name type="common">Tanaka's snailfish</name>
    <dbReference type="NCBI Taxonomy" id="230148"/>
    <lineage>
        <taxon>Eukaryota</taxon>
        <taxon>Metazoa</taxon>
        <taxon>Chordata</taxon>
        <taxon>Craniata</taxon>
        <taxon>Vertebrata</taxon>
        <taxon>Euteleostomi</taxon>
        <taxon>Actinopterygii</taxon>
        <taxon>Neopterygii</taxon>
        <taxon>Teleostei</taxon>
        <taxon>Neoteleostei</taxon>
        <taxon>Acanthomorphata</taxon>
        <taxon>Eupercaria</taxon>
        <taxon>Perciformes</taxon>
        <taxon>Cottioidei</taxon>
        <taxon>Cottales</taxon>
        <taxon>Liparidae</taxon>
        <taxon>Liparis</taxon>
    </lineage>
</organism>
<sequence>MGHWSFEMQAGYYTERRGEEVIAWCEGALTFSGHSSSSVSLVFSHPHSPVECGLVLMLVLMWEASAVGNERQSAVVTQLMELAVHRRLGALVATCVRSLAWEQGDSIGINIIEC</sequence>
<proteinExistence type="predicted"/>
<evidence type="ECO:0000313" key="1">
    <source>
        <dbReference type="EMBL" id="TNN63562.1"/>
    </source>
</evidence>
<dbReference type="EMBL" id="SRLO01000270">
    <property type="protein sequence ID" value="TNN63562.1"/>
    <property type="molecule type" value="Genomic_DNA"/>
</dbReference>
<gene>
    <name evidence="1" type="ORF">EYF80_026214</name>
</gene>
<protein>
    <submittedName>
        <fullName evidence="1">Uncharacterized protein</fullName>
    </submittedName>
</protein>
<accession>A0A4Z2HFI4</accession>
<reference evidence="1 2" key="1">
    <citation type="submission" date="2019-03" db="EMBL/GenBank/DDBJ databases">
        <title>First draft genome of Liparis tanakae, snailfish: a comprehensive survey of snailfish specific genes.</title>
        <authorList>
            <person name="Kim W."/>
            <person name="Song I."/>
            <person name="Jeong J.-H."/>
            <person name="Kim D."/>
            <person name="Kim S."/>
            <person name="Ryu S."/>
            <person name="Song J.Y."/>
            <person name="Lee S.K."/>
        </authorList>
    </citation>
    <scope>NUCLEOTIDE SEQUENCE [LARGE SCALE GENOMIC DNA]</scope>
    <source>
        <tissue evidence="1">Muscle</tissue>
    </source>
</reference>
<evidence type="ECO:0000313" key="2">
    <source>
        <dbReference type="Proteomes" id="UP000314294"/>
    </source>
</evidence>